<dbReference type="AlphaFoldDB" id="A0AAE9YBA4"/>
<proteinExistence type="inferred from homology"/>
<gene>
    <name evidence="4" type="ORF">PO878_15215</name>
</gene>
<dbReference type="KEGG" id="ima:PO878_15215"/>
<protein>
    <submittedName>
        <fullName evidence="4">Sugar transferase</fullName>
    </submittedName>
</protein>
<evidence type="ECO:0000256" key="2">
    <source>
        <dbReference type="SAM" id="Phobius"/>
    </source>
</evidence>
<reference evidence="4" key="1">
    <citation type="submission" date="2023-01" db="EMBL/GenBank/DDBJ databases">
        <title>The diversity of Class Acidimicrobiia in South China Sea sediment environments and the proposal of Iamia marina sp. nov., a novel species of the genus Iamia.</title>
        <authorList>
            <person name="He Y."/>
            <person name="Tian X."/>
        </authorList>
    </citation>
    <scope>NUCLEOTIDE SEQUENCE</scope>
    <source>
        <strain evidence="4">DSM 19957</strain>
    </source>
</reference>
<dbReference type="PANTHER" id="PTHR30576">
    <property type="entry name" value="COLANIC BIOSYNTHESIS UDP-GLUCOSE LIPID CARRIER TRANSFERASE"/>
    <property type="match status" value="1"/>
</dbReference>
<dbReference type="InterPro" id="IPR003362">
    <property type="entry name" value="Bact_transf"/>
</dbReference>
<keyword evidence="2" id="KW-0472">Membrane</keyword>
<feature type="transmembrane region" description="Helical" evidence="2">
    <location>
        <begin position="27"/>
        <end position="48"/>
    </location>
</feature>
<feature type="domain" description="Bacterial sugar transferase" evidence="3">
    <location>
        <begin position="22"/>
        <end position="190"/>
    </location>
</feature>
<dbReference type="Pfam" id="PF02397">
    <property type="entry name" value="Bac_transf"/>
    <property type="match status" value="1"/>
</dbReference>
<evidence type="ECO:0000313" key="5">
    <source>
        <dbReference type="Proteomes" id="UP001216390"/>
    </source>
</evidence>
<dbReference type="GO" id="GO:0016780">
    <property type="term" value="F:phosphotransferase activity, for other substituted phosphate groups"/>
    <property type="evidence" value="ECO:0007669"/>
    <property type="project" value="TreeGrafter"/>
</dbReference>
<dbReference type="EMBL" id="CP116942">
    <property type="protein sequence ID" value="WCO65852.1"/>
    <property type="molecule type" value="Genomic_DNA"/>
</dbReference>
<keyword evidence="2" id="KW-1133">Transmembrane helix</keyword>
<evidence type="ECO:0000259" key="3">
    <source>
        <dbReference type="Pfam" id="PF02397"/>
    </source>
</evidence>
<keyword evidence="5" id="KW-1185">Reference proteome</keyword>
<evidence type="ECO:0000256" key="1">
    <source>
        <dbReference type="ARBA" id="ARBA00006464"/>
    </source>
</evidence>
<dbReference type="Proteomes" id="UP001216390">
    <property type="component" value="Chromosome"/>
</dbReference>
<dbReference type="PANTHER" id="PTHR30576:SF8">
    <property type="entry name" value="UNDECAPRENYL-PHOSPHATE GALACTOSE PHOSPHOTRANSFERASE"/>
    <property type="match status" value="1"/>
</dbReference>
<organism evidence="4 5">
    <name type="scientific">Iamia majanohamensis</name>
    <dbReference type="NCBI Taxonomy" id="467976"/>
    <lineage>
        <taxon>Bacteria</taxon>
        <taxon>Bacillati</taxon>
        <taxon>Actinomycetota</taxon>
        <taxon>Acidimicrobiia</taxon>
        <taxon>Acidimicrobiales</taxon>
        <taxon>Iamiaceae</taxon>
        <taxon>Iamia</taxon>
    </lineage>
</organism>
<dbReference type="RefSeq" id="WP_272735378.1">
    <property type="nucleotide sequence ID" value="NZ_CP116942.1"/>
</dbReference>
<accession>A0AAE9YBA4</accession>
<keyword evidence="4" id="KW-0808">Transferase</keyword>
<evidence type="ECO:0000313" key="4">
    <source>
        <dbReference type="EMBL" id="WCO65852.1"/>
    </source>
</evidence>
<name>A0AAE9YBA4_9ACTN</name>
<keyword evidence="2" id="KW-0812">Transmembrane</keyword>
<comment type="similarity">
    <text evidence="1">Belongs to the bacterial sugar transferase family.</text>
</comment>
<sequence>MGDLGGRGARRRPPRHLSDLVKRSVDVVGAALGLALAAVPLAVVAGLVRRDLGRPVLFRQLRPGRDGELFELVKLRTMRDGPGDDAERLTPLGLALRRTSVDELPELWNVLRGDMSLVGPRPLLPEYLALYSPRQARRHEVRPGLTGLAQVSGRNLVGWDERLELDVQYVERRSLGLDLAIIARTLAAVVRRSGVSADDHATMRPFTGSASAHEAAG</sequence>